<gene>
    <name evidence="1" type="ORF">L8U60_09390</name>
</gene>
<reference evidence="1" key="1">
    <citation type="submission" date="2022-02" db="EMBL/GenBank/DDBJ databases">
        <title>Corynebacterium sp. from urogenital microbiome.</title>
        <authorList>
            <person name="Cappelli E.A."/>
            <person name="Ribeiro T.G."/>
            <person name="Peixe L."/>
        </authorList>
    </citation>
    <scope>NUCLEOTIDE SEQUENCE</scope>
    <source>
        <strain evidence="1">C8Ua_172</strain>
    </source>
</reference>
<proteinExistence type="predicted"/>
<evidence type="ECO:0000313" key="1">
    <source>
        <dbReference type="EMBL" id="MCZ9294696.1"/>
    </source>
</evidence>
<dbReference type="Proteomes" id="UP001146468">
    <property type="component" value="Unassembled WGS sequence"/>
</dbReference>
<dbReference type="InterPro" id="IPR023833">
    <property type="entry name" value="Signal_pept_SipW-depend-type"/>
</dbReference>
<organism evidence="1 2">
    <name type="scientific">Corynebacterium meitnerae</name>
    <dbReference type="NCBI Taxonomy" id="2913498"/>
    <lineage>
        <taxon>Bacteria</taxon>
        <taxon>Bacillati</taxon>
        <taxon>Actinomycetota</taxon>
        <taxon>Actinomycetes</taxon>
        <taxon>Mycobacteriales</taxon>
        <taxon>Corynebacteriaceae</taxon>
        <taxon>Corynebacterium</taxon>
    </lineage>
</organism>
<dbReference type="NCBIfam" id="TIGR04088">
    <property type="entry name" value="cognate_SipW"/>
    <property type="match status" value="1"/>
</dbReference>
<keyword evidence="2" id="KW-1185">Reference proteome</keyword>
<dbReference type="RefSeq" id="WP_269966113.1">
    <property type="nucleotide sequence ID" value="NZ_JAKMUS010000017.1"/>
</dbReference>
<sequence length="177" mass="18233">MSTASRKVRAIAAGSAVIGLGAALTLAAWSDSEFAKGSFSTAKFGIQGAAGDSAFADHAAENEALTLAFSPEQPMQPGQTVVQAYQLKNIEGGVDSTVTLAAETKVGNLPLTAEVLKTADANCAADTTGDKVNVGGTFDLTGQDVQNFCIKVTLGANYEGQDESNDIVWRFDAAPKN</sequence>
<name>A0A9X3RL18_9CORY</name>
<evidence type="ECO:0000313" key="2">
    <source>
        <dbReference type="Proteomes" id="UP001146468"/>
    </source>
</evidence>
<dbReference type="EMBL" id="JAKMUS010000017">
    <property type="protein sequence ID" value="MCZ9294696.1"/>
    <property type="molecule type" value="Genomic_DNA"/>
</dbReference>
<dbReference type="AlphaFoldDB" id="A0A9X3RL18"/>
<protein>
    <submittedName>
        <fullName evidence="1">SipW-dependent-type signal peptide-containing protein</fullName>
    </submittedName>
</protein>
<accession>A0A9X3RL18</accession>
<comment type="caution">
    <text evidence="1">The sequence shown here is derived from an EMBL/GenBank/DDBJ whole genome shotgun (WGS) entry which is preliminary data.</text>
</comment>